<dbReference type="GeneID" id="90073267"/>
<dbReference type="PANTHER" id="PTHR13347:SF1">
    <property type="entry name" value="HEAT REPEAT-CONTAINING PROTEIN 3"/>
    <property type="match status" value="1"/>
</dbReference>
<comment type="caution">
    <text evidence="2">The sequence shown here is derived from an EMBL/GenBank/DDBJ whole genome shotgun (WGS) entry which is preliminary data.</text>
</comment>
<name>A0AAV5QKG8_9ASCO</name>
<dbReference type="GO" id="GO:0006606">
    <property type="term" value="P:protein import into nucleus"/>
    <property type="evidence" value="ECO:0007669"/>
    <property type="project" value="TreeGrafter"/>
</dbReference>
<dbReference type="Gene3D" id="1.25.10.10">
    <property type="entry name" value="Leucine-rich Repeat Variant"/>
    <property type="match status" value="1"/>
</dbReference>
<accession>A0AAV5QKG8</accession>
<sequence length="766" mass="86726">MGKSKKKSRISKILSGGSPFPTVGQSNDSTTNNQLPKESKHYSTVHKLISQLNSTIASPNDKIIALNSIVVMCNDPSLREEFFKQNILGLLFSNDPLGQSTSTSKNYNNDNAKDGELQVCFLNSKNLDIVNSTLELLKIIVFEDGYAMSTHLWKKRRIWKYIDMNLNNLKNSFNEFSMNMTSFNNSQKVLLFELTENIFGLIIALINGSESILDEILTNNADNEKMNSIAEFAVNLLKWCLIIDDENKNLKVSLRLFNTLLDLIYDFSSESGDFIERLIFNYGFSLQKLIEFGAMIDDTKINSVTRIYIENIKFQVFEVAGVQLALAGASANDDQDQVVKDFEAKRDQIFIEIYQNLSGYLKQSSKTLDVMLAATQLNPADYANVDSPEFMAKHNEKSKANDEIQAMEISLDLIATIVEFAGTNPALEQLIESSSDNDSQIIEYFNNNKLINSFLDAEFFEFLYQCLVNYNYKFELHALDCFINLAILFGSLSTTDLPSIWKDQAEKYWSSFITNQATSPFFRALKSFNGSNTVDGTVIYNLHTQIKTFGFLNASVKILQTTTANNEQQEQSLITFVQALINNGNSFSTINYHIQLLQSQPKKKKKSNHANSAENKEFVELIGQYYQEFLQLLVVLAQLPLVNLNGIIGDYLFNKVLNPVYQSAAAADEAPFAKEPTSMLDILPPRILIDLISSVFDIYSDKSFVYDGPNFVNKNYSGILKSLKEVLKSDIFKRKIDKNVDANLKALSYATIKELDRFIKYKDHEN</sequence>
<organism evidence="2 3">
    <name type="scientific">Saccharomycopsis crataegensis</name>
    <dbReference type="NCBI Taxonomy" id="43959"/>
    <lineage>
        <taxon>Eukaryota</taxon>
        <taxon>Fungi</taxon>
        <taxon>Dikarya</taxon>
        <taxon>Ascomycota</taxon>
        <taxon>Saccharomycotina</taxon>
        <taxon>Saccharomycetes</taxon>
        <taxon>Saccharomycopsidaceae</taxon>
        <taxon>Saccharomycopsis</taxon>
    </lineage>
</organism>
<dbReference type="EMBL" id="BTFZ01000006">
    <property type="protein sequence ID" value="GMM35288.1"/>
    <property type="molecule type" value="Genomic_DNA"/>
</dbReference>
<proteinExistence type="predicted"/>
<evidence type="ECO:0000256" key="1">
    <source>
        <dbReference type="SAM" id="MobiDB-lite"/>
    </source>
</evidence>
<dbReference type="InterPro" id="IPR052616">
    <property type="entry name" value="SYO1-like"/>
</dbReference>
<dbReference type="GO" id="GO:0051082">
    <property type="term" value="F:unfolded protein binding"/>
    <property type="evidence" value="ECO:0007669"/>
    <property type="project" value="TreeGrafter"/>
</dbReference>
<dbReference type="RefSeq" id="XP_064852288.1">
    <property type="nucleotide sequence ID" value="XM_064996216.1"/>
</dbReference>
<dbReference type="InterPro" id="IPR011989">
    <property type="entry name" value="ARM-like"/>
</dbReference>
<dbReference type="AlphaFoldDB" id="A0AAV5QKG8"/>
<dbReference type="Proteomes" id="UP001360560">
    <property type="component" value="Unassembled WGS sequence"/>
</dbReference>
<feature type="region of interest" description="Disordered" evidence="1">
    <location>
        <begin position="1"/>
        <end position="39"/>
    </location>
</feature>
<feature type="compositionally biased region" description="Basic residues" evidence="1">
    <location>
        <begin position="1"/>
        <end position="10"/>
    </location>
</feature>
<keyword evidence="3" id="KW-1185">Reference proteome</keyword>
<evidence type="ECO:0000313" key="2">
    <source>
        <dbReference type="EMBL" id="GMM35288.1"/>
    </source>
</evidence>
<dbReference type="GO" id="GO:0042273">
    <property type="term" value="P:ribosomal large subunit biogenesis"/>
    <property type="evidence" value="ECO:0007669"/>
    <property type="project" value="TreeGrafter"/>
</dbReference>
<evidence type="ECO:0000313" key="3">
    <source>
        <dbReference type="Proteomes" id="UP001360560"/>
    </source>
</evidence>
<gene>
    <name evidence="2" type="ORF">DASC09_026130</name>
</gene>
<feature type="compositionally biased region" description="Polar residues" evidence="1">
    <location>
        <begin position="23"/>
        <end position="36"/>
    </location>
</feature>
<protein>
    <submittedName>
        <fullName evidence="2">Syo1 protein</fullName>
    </submittedName>
</protein>
<dbReference type="PANTHER" id="PTHR13347">
    <property type="entry name" value="HEAT REPEAT-CONTAINING PROTEIN 3"/>
    <property type="match status" value="1"/>
</dbReference>
<reference evidence="2 3" key="1">
    <citation type="journal article" date="2023" name="Elife">
        <title>Identification of key yeast species and microbe-microbe interactions impacting larval growth of Drosophila in the wild.</title>
        <authorList>
            <person name="Mure A."/>
            <person name="Sugiura Y."/>
            <person name="Maeda R."/>
            <person name="Honda K."/>
            <person name="Sakurai N."/>
            <person name="Takahashi Y."/>
            <person name="Watada M."/>
            <person name="Katoh T."/>
            <person name="Gotoh A."/>
            <person name="Gotoh Y."/>
            <person name="Taniguchi I."/>
            <person name="Nakamura K."/>
            <person name="Hayashi T."/>
            <person name="Katayama T."/>
            <person name="Uemura T."/>
            <person name="Hattori Y."/>
        </authorList>
    </citation>
    <scope>NUCLEOTIDE SEQUENCE [LARGE SCALE GENOMIC DNA]</scope>
    <source>
        <strain evidence="2 3">SC-9</strain>
    </source>
</reference>